<evidence type="ECO:0000313" key="5">
    <source>
        <dbReference type="EMBL" id="SEJ14263.1"/>
    </source>
</evidence>
<evidence type="ECO:0000313" key="6">
    <source>
        <dbReference type="Proteomes" id="UP000182932"/>
    </source>
</evidence>
<dbReference type="NCBIfam" id="NF004127">
    <property type="entry name" value="PRK05617.1"/>
    <property type="match status" value="1"/>
</dbReference>
<dbReference type="CDD" id="cd06558">
    <property type="entry name" value="crotonase-like"/>
    <property type="match status" value="1"/>
</dbReference>
<gene>
    <name evidence="5" type="ORF">SAMN04487940_103336</name>
</gene>
<dbReference type="RefSeq" id="WP_074835788.1">
    <property type="nucleotide sequence ID" value="NZ_FNYY01000003.1"/>
</dbReference>
<dbReference type="AlphaFoldDB" id="A0A975W8Q2"/>
<evidence type="ECO:0000256" key="1">
    <source>
        <dbReference type="ARBA" id="ARBA00001709"/>
    </source>
</evidence>
<comment type="catalytic activity">
    <reaction evidence="1">
        <text>3-hydroxy-2-methylpropanoyl-CoA + H2O = 3-hydroxy-2-methylpropanoate + CoA + H(+)</text>
        <dbReference type="Rhea" id="RHEA:20888"/>
        <dbReference type="ChEBI" id="CHEBI:11805"/>
        <dbReference type="ChEBI" id="CHEBI:15377"/>
        <dbReference type="ChEBI" id="CHEBI:15378"/>
        <dbReference type="ChEBI" id="CHEBI:57287"/>
        <dbReference type="ChEBI" id="CHEBI:57340"/>
        <dbReference type="EC" id="3.1.2.4"/>
    </reaction>
</comment>
<dbReference type="InterPro" id="IPR045004">
    <property type="entry name" value="ECH_dom"/>
</dbReference>
<accession>A0A975W8Q2</accession>
<dbReference type="GO" id="GO:0006574">
    <property type="term" value="P:L-valine catabolic process"/>
    <property type="evidence" value="ECO:0007669"/>
    <property type="project" value="TreeGrafter"/>
</dbReference>
<dbReference type="SUPFAM" id="SSF52096">
    <property type="entry name" value="ClpP/crotonase"/>
    <property type="match status" value="1"/>
</dbReference>
<evidence type="ECO:0000259" key="4">
    <source>
        <dbReference type="Pfam" id="PF16113"/>
    </source>
</evidence>
<organism evidence="5 6">
    <name type="scientific">Marinovum algicola</name>
    <dbReference type="NCBI Taxonomy" id="42444"/>
    <lineage>
        <taxon>Bacteria</taxon>
        <taxon>Pseudomonadati</taxon>
        <taxon>Pseudomonadota</taxon>
        <taxon>Alphaproteobacteria</taxon>
        <taxon>Rhodobacterales</taxon>
        <taxon>Roseobacteraceae</taxon>
        <taxon>Marinovum</taxon>
    </lineage>
</organism>
<dbReference type="InterPro" id="IPR032259">
    <property type="entry name" value="HIBYL-CoA-H"/>
</dbReference>
<dbReference type="EMBL" id="FNYY01000003">
    <property type="protein sequence ID" value="SEJ14263.1"/>
    <property type="molecule type" value="Genomic_DNA"/>
</dbReference>
<proteinExistence type="predicted"/>
<dbReference type="Gene3D" id="3.90.226.10">
    <property type="entry name" value="2-enoyl-CoA Hydratase, Chain A, domain 1"/>
    <property type="match status" value="1"/>
</dbReference>
<sequence length="348" mass="37918">MTDISIRKTGRAGRVTLSRPEALNALTHDMCLAIDAALREWAADTDVAMLIIDAEGEKAFCAGGDIAEMYASGLRGDYEYGRRFWRDEYRMNARLFQFPKPVASFMQGFTMGGGVGVSCHGSHRIVAESSRIAMPECGIGLVPDVGGSLLLAQAPGRLGEYLGLTGARMGPGDAIHAGFADCYIPEADWPALIEVLERTGEWTMIDRSCVTPPESRLAALQPEIDATFGGETLLDVVNALDHHDSAFATETLKMLERNCPLSMGATLEMVHRLRGPGGDIRRALETEYRFSARAMEHGDFLEGIRAAIIDKDKSPKWSDDLRGLKPPRVTQMLQPLGKDGLTFGEDAK</sequence>
<dbReference type="EC" id="3.1.2.4" evidence="2"/>
<dbReference type="Pfam" id="PF16113">
    <property type="entry name" value="ECH_2"/>
    <property type="match status" value="1"/>
</dbReference>
<dbReference type="GO" id="GO:0003860">
    <property type="term" value="F:3-hydroxyisobutyryl-CoA hydrolase activity"/>
    <property type="evidence" value="ECO:0007669"/>
    <property type="project" value="UniProtKB-EC"/>
</dbReference>
<dbReference type="Proteomes" id="UP000182932">
    <property type="component" value="Unassembled WGS sequence"/>
</dbReference>
<reference evidence="5 6" key="1">
    <citation type="submission" date="2016-10" db="EMBL/GenBank/DDBJ databases">
        <authorList>
            <person name="Varghese N."/>
            <person name="Submissions S."/>
        </authorList>
    </citation>
    <scope>NUCLEOTIDE SEQUENCE [LARGE SCALE GENOMIC DNA]</scope>
    <source>
        <strain evidence="5 6">FF3</strain>
    </source>
</reference>
<dbReference type="PANTHER" id="PTHR43176">
    <property type="entry name" value="3-HYDROXYISOBUTYRYL-COA HYDROLASE-RELATED"/>
    <property type="match status" value="1"/>
</dbReference>
<keyword evidence="3" id="KW-0378">Hydrolase</keyword>
<dbReference type="GeneID" id="80817690"/>
<dbReference type="PANTHER" id="PTHR43176:SF3">
    <property type="entry name" value="3-HYDROXYISOBUTYRYL-COA HYDROLASE, MITOCHONDRIAL"/>
    <property type="match status" value="1"/>
</dbReference>
<protein>
    <recommendedName>
        <fullName evidence="2">3-hydroxyisobutyryl-CoA hydrolase</fullName>
        <ecNumber evidence="2">3.1.2.4</ecNumber>
    </recommendedName>
</protein>
<dbReference type="InterPro" id="IPR029045">
    <property type="entry name" value="ClpP/crotonase-like_dom_sf"/>
</dbReference>
<keyword evidence="6" id="KW-1185">Reference proteome</keyword>
<evidence type="ECO:0000256" key="2">
    <source>
        <dbReference type="ARBA" id="ARBA00011915"/>
    </source>
</evidence>
<evidence type="ECO:0000256" key="3">
    <source>
        <dbReference type="ARBA" id="ARBA00022801"/>
    </source>
</evidence>
<name>A0A975W8Q2_9RHOB</name>
<feature type="domain" description="Enoyl-CoA hydratase/isomerase" evidence="4">
    <location>
        <begin position="13"/>
        <end position="319"/>
    </location>
</feature>
<dbReference type="GO" id="GO:0005829">
    <property type="term" value="C:cytosol"/>
    <property type="evidence" value="ECO:0007669"/>
    <property type="project" value="TreeGrafter"/>
</dbReference>
<comment type="caution">
    <text evidence="5">The sequence shown here is derived from an EMBL/GenBank/DDBJ whole genome shotgun (WGS) entry which is preliminary data.</text>
</comment>